<evidence type="ECO:0000313" key="4">
    <source>
        <dbReference type="Proteomes" id="UP001150001"/>
    </source>
</evidence>
<dbReference type="AlphaFoldDB" id="A0A178JGR3"/>
<dbReference type="Gene3D" id="1.20.58.220">
    <property type="entry name" value="Phosphate transport system protein phou homolog 2, domain 2"/>
    <property type="match status" value="1"/>
</dbReference>
<dbReference type="Proteomes" id="UP001150001">
    <property type="component" value="Unassembled WGS sequence"/>
</dbReference>
<comment type="caution">
    <text evidence="2">The sequence shown here is derived from an EMBL/GenBank/DDBJ whole genome shotgun (WGS) entry which is preliminary data.</text>
</comment>
<gene>
    <name evidence="2" type="ORF">AZ468_05480</name>
    <name evidence="1" type="ORF">OPW20_16725</name>
</gene>
<dbReference type="GeneID" id="78079041"/>
<organism evidence="2 3">
    <name type="scientific">Vibrio europaeus</name>
    <dbReference type="NCBI Taxonomy" id="300876"/>
    <lineage>
        <taxon>Bacteria</taxon>
        <taxon>Pseudomonadati</taxon>
        <taxon>Pseudomonadota</taxon>
        <taxon>Gammaproteobacteria</taxon>
        <taxon>Vibrionales</taxon>
        <taxon>Vibrionaceae</taxon>
        <taxon>Vibrio</taxon>
        <taxon>Vibrio oreintalis group</taxon>
    </lineage>
</organism>
<name>A0A178JGR3_9VIBR</name>
<accession>A0A178JGR3</accession>
<evidence type="ECO:0000313" key="1">
    <source>
        <dbReference type="EMBL" id="MDC5741720.1"/>
    </source>
</evidence>
<reference evidence="1" key="2">
    <citation type="submission" date="2022-11" db="EMBL/GenBank/DDBJ databases">
        <title>Role of the vibriolysin VemA secreted by the emergent pathogen Vibrio europaeus in the colonization of Manila clam mucus.</title>
        <authorList>
            <person name="Martinez C."/>
            <person name="Rodriguez S."/>
            <person name="Vences A."/>
            <person name="Barja J.L."/>
            <person name="Toranzo A.E."/>
            <person name="Dubert J."/>
        </authorList>
    </citation>
    <scope>NUCLEOTIDE SEQUENCE</scope>
    <source>
        <strain evidence="1">3454</strain>
    </source>
</reference>
<dbReference type="RefSeq" id="WP_069666489.1">
    <property type="nucleotide sequence ID" value="NZ_JAPFIM010000026.1"/>
</dbReference>
<dbReference type="EMBL" id="JAPFIT010000018">
    <property type="protein sequence ID" value="MDC5741720.1"/>
    <property type="molecule type" value="Genomic_DNA"/>
</dbReference>
<evidence type="ECO:0000313" key="3">
    <source>
        <dbReference type="Proteomes" id="UP000094761"/>
    </source>
</evidence>
<protein>
    <submittedName>
        <fullName evidence="2">Uncharacterized protein</fullName>
    </submittedName>
</protein>
<reference evidence="2 3" key="1">
    <citation type="submission" date="2016-03" db="EMBL/GenBank/DDBJ databases">
        <title>Draft genome sequence of the Vibrio tubiashii subs. europaeus.</title>
        <authorList>
            <person name="Spinard E."/>
            <person name="Dubert J."/>
            <person name="Nelson D.R."/>
            <person name="Barja J.L."/>
        </authorList>
    </citation>
    <scope>NUCLEOTIDE SEQUENCE [LARGE SCALE GENOMIC DNA]</scope>
    <source>
        <strain evidence="3">PP-638</strain>
        <strain evidence="2">PP2-638</strain>
    </source>
</reference>
<dbReference type="Proteomes" id="UP000094761">
    <property type="component" value="Unassembled WGS sequence"/>
</dbReference>
<evidence type="ECO:0000313" key="2">
    <source>
        <dbReference type="EMBL" id="OAN00577.1"/>
    </source>
</evidence>
<keyword evidence="4" id="KW-1185">Reference proteome</keyword>
<proteinExistence type="predicted"/>
<dbReference type="SUPFAM" id="SSF109755">
    <property type="entry name" value="PhoU-like"/>
    <property type="match status" value="1"/>
</dbReference>
<dbReference type="EMBL" id="LUAX01000001">
    <property type="protein sequence ID" value="OAN00577.1"/>
    <property type="molecule type" value="Genomic_DNA"/>
</dbReference>
<dbReference type="InterPro" id="IPR038078">
    <property type="entry name" value="PhoU-like_sf"/>
</dbReference>
<sequence>MHAKILCYLGKLRQSPLSQNESRNQIKLVSITDQLESIADLVVNNMLPLCYKALDANIQASPEMRDTLDRTHPKVNQALLDSVNAIRREDTQLAESVLNAKREINVLLESILELQAQRLSQATEKRLDISRVQMEWVEALKRIYTLSKRIAKLQLRK</sequence>